<reference evidence="1" key="1">
    <citation type="submission" date="2014-09" db="EMBL/GenBank/DDBJ databases">
        <authorList>
            <person name="Magalhaes I.L.F."/>
            <person name="Oliveira U."/>
            <person name="Santos F.R."/>
            <person name="Vidigal T.H.D.A."/>
            <person name="Brescovit A.D."/>
            <person name="Santos A.J."/>
        </authorList>
    </citation>
    <scope>NUCLEOTIDE SEQUENCE</scope>
    <source>
        <tissue evidence="1">Shoot tissue taken approximately 20 cm above the soil surface</tissue>
    </source>
</reference>
<dbReference type="EMBL" id="GBRH01172593">
    <property type="protein sequence ID" value="JAE25303.1"/>
    <property type="molecule type" value="Transcribed_RNA"/>
</dbReference>
<organism evidence="1">
    <name type="scientific">Arundo donax</name>
    <name type="common">Giant reed</name>
    <name type="synonym">Donax arundinaceus</name>
    <dbReference type="NCBI Taxonomy" id="35708"/>
    <lineage>
        <taxon>Eukaryota</taxon>
        <taxon>Viridiplantae</taxon>
        <taxon>Streptophyta</taxon>
        <taxon>Embryophyta</taxon>
        <taxon>Tracheophyta</taxon>
        <taxon>Spermatophyta</taxon>
        <taxon>Magnoliopsida</taxon>
        <taxon>Liliopsida</taxon>
        <taxon>Poales</taxon>
        <taxon>Poaceae</taxon>
        <taxon>PACMAD clade</taxon>
        <taxon>Arundinoideae</taxon>
        <taxon>Arundineae</taxon>
        <taxon>Arundo</taxon>
    </lineage>
</organism>
<protein>
    <submittedName>
        <fullName evidence="1">Uncharacterized protein</fullName>
    </submittedName>
</protein>
<reference evidence="1" key="2">
    <citation type="journal article" date="2015" name="Data Brief">
        <title>Shoot transcriptome of the giant reed, Arundo donax.</title>
        <authorList>
            <person name="Barrero R.A."/>
            <person name="Guerrero F.D."/>
            <person name="Moolhuijzen P."/>
            <person name="Goolsby J.A."/>
            <person name="Tidwell J."/>
            <person name="Bellgard S.E."/>
            <person name="Bellgard M.I."/>
        </authorList>
    </citation>
    <scope>NUCLEOTIDE SEQUENCE</scope>
    <source>
        <tissue evidence="1">Shoot tissue taken approximately 20 cm above the soil surface</tissue>
    </source>
</reference>
<evidence type="ECO:0000313" key="1">
    <source>
        <dbReference type="EMBL" id="JAE25303.1"/>
    </source>
</evidence>
<sequence length="58" mass="6936">MVLDIVDVVQRKFEKYCPRSSNWIFVTLQTVMIEVMKARDGNNYKIPHINKPSLEKRR</sequence>
<proteinExistence type="predicted"/>
<accession>A0A0A9GXI2</accession>
<dbReference type="AlphaFoldDB" id="A0A0A9GXI2"/>
<name>A0A0A9GXI2_ARUDO</name>